<name>A0A0K0FM45_STRVS</name>
<reference evidence="1" key="1">
    <citation type="submission" date="2014-07" db="EMBL/GenBank/DDBJ databases">
        <authorList>
            <person name="Martin A.A"/>
            <person name="De Silva N."/>
        </authorList>
    </citation>
    <scope>NUCLEOTIDE SEQUENCE</scope>
</reference>
<dbReference type="Proteomes" id="UP000035680">
    <property type="component" value="Unassembled WGS sequence"/>
</dbReference>
<evidence type="ECO:0000313" key="1">
    <source>
        <dbReference type="Proteomes" id="UP000035680"/>
    </source>
</evidence>
<accession>A0A0K0FM45</accession>
<protein>
    <submittedName>
        <fullName evidence="2">F-box domain-containing protein</fullName>
    </submittedName>
</protein>
<reference evidence="2" key="2">
    <citation type="submission" date="2015-08" db="UniProtKB">
        <authorList>
            <consortium name="WormBaseParasite"/>
        </authorList>
    </citation>
    <scope>IDENTIFICATION</scope>
</reference>
<evidence type="ECO:0000313" key="2">
    <source>
        <dbReference type="WBParaSite" id="SVE_1007200.1"/>
    </source>
</evidence>
<keyword evidence="1" id="KW-1185">Reference proteome</keyword>
<dbReference type="WBParaSite" id="SVE_1007200.1">
    <property type="protein sequence ID" value="SVE_1007200.1"/>
    <property type="gene ID" value="SVE_1007200"/>
</dbReference>
<sequence>MGVFRLCIQSSRNRRMRPLFNVQNNQYVSRNHQKEEPSIHFFQNVRRVVYNYVCLIDVNLRIFKSCKSLNPSSIRFLCSHNALMERTDVNIEQVAEIISDSVEVIELYCRPDEIKWIFETANFCTEKRFETLFLSSDFVKHLPAFKDCRKKMLILSRCFRNIVVPISPKLSYNVVDFFMKYDCLVVFLGETNIEYNVEIVLTRDTLSGYRLKEDEVVYNNFNNQLKLQMFRTFKLFVIKVGENRHLCINLYFRIY</sequence>
<dbReference type="AlphaFoldDB" id="A0A0K0FM45"/>
<proteinExistence type="predicted"/>
<organism evidence="1 2">
    <name type="scientific">Strongyloides venezuelensis</name>
    <name type="common">Threadworm</name>
    <dbReference type="NCBI Taxonomy" id="75913"/>
    <lineage>
        <taxon>Eukaryota</taxon>
        <taxon>Metazoa</taxon>
        <taxon>Ecdysozoa</taxon>
        <taxon>Nematoda</taxon>
        <taxon>Chromadorea</taxon>
        <taxon>Rhabditida</taxon>
        <taxon>Tylenchina</taxon>
        <taxon>Panagrolaimomorpha</taxon>
        <taxon>Strongyloidoidea</taxon>
        <taxon>Strongyloididae</taxon>
        <taxon>Strongyloides</taxon>
    </lineage>
</organism>